<evidence type="ECO:0000259" key="1">
    <source>
        <dbReference type="SMART" id="SM00482"/>
    </source>
</evidence>
<feature type="domain" description="DNA-directed DNA polymerase family A palm" evidence="1">
    <location>
        <begin position="628"/>
        <end position="867"/>
    </location>
</feature>
<dbReference type="SUPFAM" id="SSF53098">
    <property type="entry name" value="Ribonuclease H-like"/>
    <property type="match status" value="1"/>
</dbReference>
<accession>A0AB39CEE8</accession>
<dbReference type="SMART" id="SM00482">
    <property type="entry name" value="POLAc"/>
    <property type="match status" value="1"/>
</dbReference>
<dbReference type="InterPro" id="IPR002562">
    <property type="entry name" value="3'-5'_exonuclease_dom"/>
</dbReference>
<dbReference type="Gene3D" id="1.10.150.20">
    <property type="entry name" value="5' to 3' exonuclease, C-terminal subdomain"/>
    <property type="match status" value="1"/>
</dbReference>
<dbReference type="InterPro" id="IPR036397">
    <property type="entry name" value="RNaseH_sf"/>
</dbReference>
<dbReference type="InterPro" id="IPR001098">
    <property type="entry name" value="DNA-dir_DNA_pol_A_palm_dom"/>
</dbReference>
<reference evidence="2" key="1">
    <citation type="submission" date="2024-07" db="EMBL/GenBank/DDBJ databases">
        <authorList>
            <person name="Bringhurst R.M."/>
            <person name="Homer T.E."/>
        </authorList>
    </citation>
    <scope>NUCLEOTIDE SEQUENCE</scope>
</reference>
<proteinExistence type="predicted"/>
<dbReference type="PRINTS" id="PR00868">
    <property type="entry name" value="DNAPOLI"/>
</dbReference>
<dbReference type="GO" id="GO:0008408">
    <property type="term" value="F:3'-5' exonuclease activity"/>
    <property type="evidence" value="ECO:0007669"/>
    <property type="project" value="InterPro"/>
</dbReference>
<dbReference type="GO" id="GO:0003887">
    <property type="term" value="F:DNA-directed DNA polymerase activity"/>
    <property type="evidence" value="ECO:0007669"/>
    <property type="project" value="InterPro"/>
</dbReference>
<sequence>MKYEYVEFPSAYKYGKVLKQYDISGFDQVELAKHVTKKARGKILFVLDYMPGEAMRKNRILDGATGDLLTNLFWAAEEYYKAPNKLDDYNWLCVSYHSFKTVGAAPGFMEIAQQEFKKRLEYIITTYKPDTVVTFGPDPTKAISGEFISQHASERGVLWQHFYGVPINAKATHKGNTHKFKHVSTLSLRSLQKSDDTMAAAGYVARNLTTCLNDGKLMYKVPKLDYKIEMVDTIKKFDKMLKVITNAETVAIDTEARSLKRRKNYTVTWQFATDTGKAYILPFLHKDTPFLPKEIAYIKEKLRDYFEHTSKNKYNLYANAAFDLIAARRDLGVRYFKCKLWCIISAEFAKDENHKAIQGISGRNYYSLLNITMQYGCRAYYESDFGKEQRAFIADMDLEGPVLTYMALDVIVLLHIQKLQLKQAKTIGYKKYESVVSEQLSDQIHTLSNLEFNGSYVDIDWLFKLKSKDSHIVREKNRVLKALYESEGVQKANKLLAKRSGVPTMGLFGRTQTKLFKINKEEHKQLLFFEVLKLKPLTLNKKGLGKIDKEFQKRYEDVPEIKLFTELTKIEKLYNAYVKSFIKKWGEDEDFRYDRCMRPRFGYLDVVTGRTSARDPTLQTIPSRSEMGKLIKRLFVAPNGRIIIKVDYSAHEVRCWSLISGDKGVADAFRVGLELREKFKRKPTLELAKEIDLKGDVHKINASYFFRKPIEAVDKVMRQSVKQVIFGLIYQQGAKGTAKSINATVEMVEKLTEEFFERFPVGAKWFDKAKSHARKHLFVESPVGRRRNLWGLITPSSHEDAGNITSRSERQSVNSPVQGMGSDFMMTGARCIERRRFEHFQKTGHYPDFIQANSVHDSLEFSCAYEDFWLAIGMIEQGLTHDVEKEMIARHGFNFDIQLEIDFEFGYSLDKCEGWNYALTGDFKTKDKEALDDLLKATLKGQKEVLGYDFDPKAAYKTIMGRMKEDAPEWVIKQSKFWKKQEKKAA</sequence>
<protein>
    <submittedName>
        <fullName evidence="2">DNA polymerase family A</fullName>
    </submittedName>
</protein>
<dbReference type="InterPro" id="IPR043502">
    <property type="entry name" value="DNA/RNA_pol_sf"/>
</dbReference>
<dbReference type="GO" id="GO:0006261">
    <property type="term" value="P:DNA-templated DNA replication"/>
    <property type="evidence" value="ECO:0007669"/>
    <property type="project" value="InterPro"/>
</dbReference>
<dbReference type="InterPro" id="IPR012337">
    <property type="entry name" value="RNaseH-like_sf"/>
</dbReference>
<organism evidence="2">
    <name type="scientific">Pseudomonas phage HRDY3</name>
    <dbReference type="NCBI Taxonomy" id="3236930"/>
    <lineage>
        <taxon>Viruses</taxon>
    </lineage>
</organism>
<dbReference type="Gene3D" id="3.30.420.10">
    <property type="entry name" value="Ribonuclease H-like superfamily/Ribonuclease H"/>
    <property type="match status" value="1"/>
</dbReference>
<dbReference type="GO" id="GO:0003677">
    <property type="term" value="F:DNA binding"/>
    <property type="evidence" value="ECO:0007669"/>
    <property type="project" value="InterPro"/>
</dbReference>
<dbReference type="InterPro" id="IPR002298">
    <property type="entry name" value="DNA_polymerase_A"/>
</dbReference>
<dbReference type="PANTHER" id="PTHR10133:SF62">
    <property type="entry name" value="DNA POLYMERASE THETA"/>
    <property type="match status" value="1"/>
</dbReference>
<dbReference type="Pfam" id="PF00476">
    <property type="entry name" value="DNA_pol_A"/>
    <property type="match status" value="1"/>
</dbReference>
<dbReference type="Pfam" id="PF01612">
    <property type="entry name" value="DNA_pol_A_exo1"/>
    <property type="match status" value="1"/>
</dbReference>
<name>A0AB39CEE8_9VIRU</name>
<dbReference type="EMBL" id="PQ015379">
    <property type="protein sequence ID" value="XDJ15205.1"/>
    <property type="molecule type" value="Genomic_DNA"/>
</dbReference>
<dbReference type="Gene3D" id="3.30.70.370">
    <property type="match status" value="1"/>
</dbReference>
<dbReference type="PANTHER" id="PTHR10133">
    <property type="entry name" value="DNA POLYMERASE I"/>
    <property type="match status" value="1"/>
</dbReference>
<dbReference type="GO" id="GO:0006302">
    <property type="term" value="P:double-strand break repair"/>
    <property type="evidence" value="ECO:0007669"/>
    <property type="project" value="TreeGrafter"/>
</dbReference>
<dbReference type="SUPFAM" id="SSF56672">
    <property type="entry name" value="DNA/RNA polymerases"/>
    <property type="match status" value="1"/>
</dbReference>
<evidence type="ECO:0000313" key="2">
    <source>
        <dbReference type="EMBL" id="XDJ15205.1"/>
    </source>
</evidence>